<evidence type="ECO:0000259" key="13">
    <source>
        <dbReference type="PROSITE" id="PS50134"/>
    </source>
</evidence>
<dbReference type="EC" id="2.3.1.48" evidence="2"/>
<keyword evidence="4" id="KW-0479">Metal-binding</keyword>
<evidence type="ECO:0000256" key="2">
    <source>
        <dbReference type="ARBA" id="ARBA00013184"/>
    </source>
</evidence>
<dbReference type="InterPro" id="IPR000197">
    <property type="entry name" value="Znf_TAZ"/>
</dbReference>
<comment type="catalytic activity">
    <reaction evidence="11">
        <text>L-lysyl-[protein] + acetyl-CoA = N(6)-acetyl-L-lysyl-[protein] + CoA + H(+)</text>
        <dbReference type="Rhea" id="RHEA:45948"/>
        <dbReference type="Rhea" id="RHEA-COMP:9752"/>
        <dbReference type="Rhea" id="RHEA-COMP:10731"/>
        <dbReference type="ChEBI" id="CHEBI:15378"/>
        <dbReference type="ChEBI" id="CHEBI:29969"/>
        <dbReference type="ChEBI" id="CHEBI:57287"/>
        <dbReference type="ChEBI" id="CHEBI:57288"/>
        <dbReference type="ChEBI" id="CHEBI:61930"/>
        <dbReference type="EC" id="2.3.1.48"/>
    </reaction>
</comment>
<keyword evidence="3" id="KW-0808">Transferase</keyword>
<dbReference type="GO" id="GO:0005667">
    <property type="term" value="C:transcription regulator complex"/>
    <property type="evidence" value="ECO:0007669"/>
    <property type="project" value="TreeGrafter"/>
</dbReference>
<evidence type="ECO:0000313" key="14">
    <source>
        <dbReference type="EMBL" id="EPS66649.1"/>
    </source>
</evidence>
<evidence type="ECO:0000256" key="1">
    <source>
        <dbReference type="ARBA" id="ARBA00004123"/>
    </source>
</evidence>
<evidence type="ECO:0000256" key="4">
    <source>
        <dbReference type="ARBA" id="ARBA00022723"/>
    </source>
</evidence>
<keyword evidence="15" id="KW-1185">Reference proteome</keyword>
<feature type="non-terminal residue" evidence="14">
    <location>
        <position position="1"/>
    </location>
</feature>
<dbReference type="InterPro" id="IPR035898">
    <property type="entry name" value="TAZ_dom_sf"/>
</dbReference>
<comment type="subcellular location">
    <subcellularLocation>
        <location evidence="1">Nucleus</location>
    </subcellularLocation>
</comment>
<dbReference type="AlphaFoldDB" id="S8CI02"/>
<evidence type="ECO:0000256" key="9">
    <source>
        <dbReference type="ARBA" id="ARBA00023163"/>
    </source>
</evidence>
<comment type="caution">
    <text evidence="14">The sequence shown here is derived from an EMBL/GenBank/DDBJ whole genome shotgun (WGS) entry which is preliminary data.</text>
</comment>
<evidence type="ECO:0000256" key="11">
    <source>
        <dbReference type="ARBA" id="ARBA00048017"/>
    </source>
</evidence>
<dbReference type="OrthoDB" id="899at2759"/>
<feature type="non-terminal residue" evidence="14">
    <location>
        <position position="911"/>
    </location>
</feature>
<dbReference type="InterPro" id="IPR013178">
    <property type="entry name" value="Histone_AcTrfase_Rtt109/CBP"/>
</dbReference>
<dbReference type="EMBL" id="AUSU01003563">
    <property type="protein sequence ID" value="EPS66649.1"/>
    <property type="molecule type" value="Genomic_DNA"/>
</dbReference>
<reference evidence="14 15" key="1">
    <citation type="journal article" date="2013" name="BMC Genomics">
        <title>The miniature genome of a carnivorous plant Genlisea aurea contains a low number of genes and short non-coding sequences.</title>
        <authorList>
            <person name="Leushkin E.V."/>
            <person name="Sutormin R.A."/>
            <person name="Nabieva E.R."/>
            <person name="Penin A.A."/>
            <person name="Kondrashov A.S."/>
            <person name="Logacheva M.D."/>
        </authorList>
    </citation>
    <scope>NUCLEOTIDE SEQUENCE [LARGE SCALE GENOMIC DNA]</scope>
</reference>
<dbReference type="GO" id="GO:0045944">
    <property type="term" value="P:positive regulation of transcription by RNA polymerase II"/>
    <property type="evidence" value="ECO:0007669"/>
    <property type="project" value="TreeGrafter"/>
</dbReference>
<dbReference type="Pfam" id="PF02135">
    <property type="entry name" value="zf-TAZ"/>
    <property type="match status" value="1"/>
</dbReference>
<dbReference type="PROSITE" id="PS50134">
    <property type="entry name" value="ZF_TAZ"/>
    <property type="match status" value="1"/>
</dbReference>
<accession>S8CI02</accession>
<dbReference type="SMART" id="SM00551">
    <property type="entry name" value="ZnF_TAZ"/>
    <property type="match status" value="1"/>
</dbReference>
<dbReference type="GO" id="GO:0008270">
    <property type="term" value="F:zinc ion binding"/>
    <property type="evidence" value="ECO:0007669"/>
    <property type="project" value="UniProtKB-KW"/>
</dbReference>
<keyword evidence="5" id="KW-0863">Zinc-finger</keyword>
<evidence type="ECO:0000256" key="6">
    <source>
        <dbReference type="ARBA" id="ARBA00022833"/>
    </source>
</evidence>
<evidence type="ECO:0000256" key="8">
    <source>
        <dbReference type="ARBA" id="ARBA00023015"/>
    </source>
</evidence>
<keyword evidence="9" id="KW-0804">Transcription</keyword>
<dbReference type="PANTHER" id="PTHR13808">
    <property type="entry name" value="CBP/P300-RELATED"/>
    <property type="match status" value="1"/>
</dbReference>
<dbReference type="SUPFAM" id="SSF57933">
    <property type="entry name" value="TAZ domain"/>
    <property type="match status" value="1"/>
</dbReference>
<feature type="compositionally biased region" description="Polar residues" evidence="12">
    <location>
        <begin position="687"/>
        <end position="704"/>
    </location>
</feature>
<dbReference type="GO" id="GO:0004402">
    <property type="term" value="F:histone acetyltransferase activity"/>
    <property type="evidence" value="ECO:0007669"/>
    <property type="project" value="InterPro"/>
</dbReference>
<evidence type="ECO:0000256" key="5">
    <source>
        <dbReference type="ARBA" id="ARBA00022771"/>
    </source>
</evidence>
<dbReference type="GO" id="GO:0003713">
    <property type="term" value="F:transcription coactivator activity"/>
    <property type="evidence" value="ECO:0007669"/>
    <property type="project" value="TreeGrafter"/>
</dbReference>
<dbReference type="GO" id="GO:0031490">
    <property type="term" value="F:chromatin DNA binding"/>
    <property type="evidence" value="ECO:0007669"/>
    <property type="project" value="TreeGrafter"/>
</dbReference>
<organism evidence="14 15">
    <name type="scientific">Genlisea aurea</name>
    <dbReference type="NCBI Taxonomy" id="192259"/>
    <lineage>
        <taxon>Eukaryota</taxon>
        <taxon>Viridiplantae</taxon>
        <taxon>Streptophyta</taxon>
        <taxon>Embryophyta</taxon>
        <taxon>Tracheophyta</taxon>
        <taxon>Spermatophyta</taxon>
        <taxon>Magnoliopsida</taxon>
        <taxon>eudicotyledons</taxon>
        <taxon>Gunneridae</taxon>
        <taxon>Pentapetalae</taxon>
        <taxon>asterids</taxon>
        <taxon>lamiids</taxon>
        <taxon>Lamiales</taxon>
        <taxon>Lentibulariaceae</taxon>
        <taxon>Genlisea</taxon>
    </lineage>
</organism>
<evidence type="ECO:0000256" key="3">
    <source>
        <dbReference type="ARBA" id="ARBA00022679"/>
    </source>
</evidence>
<dbReference type="Proteomes" id="UP000015453">
    <property type="component" value="Unassembled WGS sequence"/>
</dbReference>
<keyword evidence="8" id="KW-0805">Transcription regulation</keyword>
<feature type="region of interest" description="Disordered" evidence="12">
    <location>
        <begin position="687"/>
        <end position="735"/>
    </location>
</feature>
<proteinExistence type="predicted"/>
<evidence type="ECO:0000256" key="7">
    <source>
        <dbReference type="ARBA" id="ARBA00022853"/>
    </source>
</evidence>
<feature type="region of interest" description="Disordered" evidence="12">
    <location>
        <begin position="514"/>
        <end position="533"/>
    </location>
</feature>
<feature type="region of interest" description="Disordered" evidence="12">
    <location>
        <begin position="1"/>
        <end position="20"/>
    </location>
</feature>
<feature type="domain" description="TAZ-type" evidence="13">
    <location>
        <begin position="589"/>
        <end position="670"/>
    </location>
</feature>
<protein>
    <recommendedName>
        <fullName evidence="2">histone acetyltransferase</fullName>
        <ecNumber evidence="2">2.3.1.48</ecNumber>
    </recommendedName>
</protein>
<name>S8CI02_9LAMI</name>
<keyword evidence="6" id="KW-0862">Zinc</keyword>
<dbReference type="GO" id="GO:0000123">
    <property type="term" value="C:histone acetyltransferase complex"/>
    <property type="evidence" value="ECO:0007669"/>
    <property type="project" value="TreeGrafter"/>
</dbReference>
<dbReference type="Gene3D" id="1.20.1020.10">
    <property type="entry name" value="TAZ domain"/>
    <property type="match status" value="1"/>
</dbReference>
<evidence type="ECO:0000313" key="15">
    <source>
        <dbReference type="Proteomes" id="UP000015453"/>
    </source>
</evidence>
<feature type="compositionally biased region" description="Polar residues" evidence="12">
    <location>
        <begin position="514"/>
        <end position="527"/>
    </location>
</feature>
<keyword evidence="7" id="KW-0156">Chromatin regulator</keyword>
<dbReference type="PANTHER" id="PTHR13808:SF1">
    <property type="entry name" value="HISTONE ACETYLTRANSFERASE"/>
    <property type="match status" value="1"/>
</dbReference>
<keyword evidence="10" id="KW-0539">Nucleus</keyword>
<gene>
    <name evidence="14" type="ORF">M569_08126</name>
</gene>
<evidence type="ECO:0000256" key="12">
    <source>
        <dbReference type="SAM" id="MobiDB-lite"/>
    </source>
</evidence>
<sequence>NQGRIMLSGQSQRNVDPTGNQMQNPNLHCNGLSAEPDIDKARRFMLQKIFDFLMQRHRQTHDIPNKKIADIVRRLEEGLFKCAGSKEEYLNLATLETRLQYLLTKRTPVNNHNQQFSHASSSVSVGTMIPTPGFQQNGNSSSMGISSVEGSVVSSGSMMASGDSGGFLLTRNGPSRRPVSGGYEQSSSMFPVNIAGDNAAAAVGIQKMTYQMIPTPGIRNQDGNANYDDNASNFPAVEQSSGLQPLPQNLNVSNPNNISSQNINAALMRGGVRSMMQKPLVGALNGGLGMMRNSVHIANGMGTSEMHLPGAAYGNLTRQLYQPFDQRQRNLLKGDGHGFGAVNDSGSGSLYVPVTSSGLTLNNNQSLNTLPVTSSPMESNYQTGLLSSLPVATMKPQFVEHSEQMNSSLQYPVEGNSVECLQNIQPQHHSQFPHQQLAHQVQLKQQLLNQQLKNISFGRSQSFSSNLPEMKSEIKIEHADALNQFHQKSLHSQKIAVNPQTDFTGSIDCIQQDVSAGSHQNKNSENVRGSERRLLEKSINDEFHRRLTGQDTAQQNILSSEESINFQSDASRAAYPRSSSASVCQSNAKGLEQQYRDQVKWLLFLRHARHCPAPKVKCHGKHCLSFKKLLKHVQQCNALKCDLTHCYRTKHLINHNKQCREPSCPVCIPVKNFLQARLAASSCSVSNGGLPSSVRGSYNSNEAAQSVGGPLTKIENADKKEDIQPPTKRQKTDQGSLPIASEDRNTVMVFANDCIVKDEQNAGLHDETLDSLKSKITEVIVEIPNAGGQGPKNVKMNDNSDSTCLINDSVSLNNDSGACQQKLIKAEKEMGQAIPPGTAVHPENASKSSKQKVNGVSMIELFTPEQVHQHIRGLRQWVGQSKAKAEKNQAMGYSMNENSCQLCALEKLSFE</sequence>
<dbReference type="GO" id="GO:0005634">
    <property type="term" value="C:nucleus"/>
    <property type="evidence" value="ECO:0007669"/>
    <property type="project" value="UniProtKB-SubCell"/>
</dbReference>
<evidence type="ECO:0000256" key="10">
    <source>
        <dbReference type="ARBA" id="ARBA00023242"/>
    </source>
</evidence>